<protein>
    <submittedName>
        <fullName evidence="1">Uncharacterized protein</fullName>
    </submittedName>
</protein>
<accession>A0A6H1ZL00</accession>
<evidence type="ECO:0000313" key="1">
    <source>
        <dbReference type="EMBL" id="QJA48139.1"/>
    </source>
</evidence>
<name>A0A6H1ZL00_9ZZZZ</name>
<organism evidence="1">
    <name type="scientific">viral metagenome</name>
    <dbReference type="NCBI Taxonomy" id="1070528"/>
    <lineage>
        <taxon>unclassified sequences</taxon>
        <taxon>metagenomes</taxon>
        <taxon>organismal metagenomes</taxon>
    </lineage>
</organism>
<sequence>MDCACVMVYDSKYPELFRSEMAIAKKLHKCSECRRIILIGEKYEHVSGKWEGQFETFKTCSDCLSIRESFFCDGYLFGELLENLCEHISEMNGEISSDCIVDLTPAAKAKVCEMIEQAWEYFDD</sequence>
<evidence type="ECO:0000313" key="2">
    <source>
        <dbReference type="EMBL" id="QJH93873.1"/>
    </source>
</evidence>
<gene>
    <name evidence="1" type="ORF">TM448A00842_0002</name>
    <name evidence="2" type="ORF">TM448B00141_0059</name>
</gene>
<dbReference type="AlphaFoldDB" id="A0A6H1ZL00"/>
<reference evidence="1" key="1">
    <citation type="submission" date="2020-03" db="EMBL/GenBank/DDBJ databases">
        <title>The deep terrestrial virosphere.</title>
        <authorList>
            <person name="Holmfeldt K."/>
            <person name="Nilsson E."/>
            <person name="Simone D."/>
            <person name="Lopez-Fernandez M."/>
            <person name="Wu X."/>
            <person name="de Brujin I."/>
            <person name="Lundin D."/>
            <person name="Andersson A."/>
            <person name="Bertilsson S."/>
            <person name="Dopson M."/>
        </authorList>
    </citation>
    <scope>NUCLEOTIDE SEQUENCE</scope>
    <source>
        <strain evidence="1">TM448A00842</strain>
        <strain evidence="2">TM448B00141</strain>
    </source>
</reference>
<dbReference type="EMBL" id="MT144592">
    <property type="protein sequence ID" value="QJH93873.1"/>
    <property type="molecule type" value="Genomic_DNA"/>
</dbReference>
<proteinExistence type="predicted"/>
<dbReference type="EMBL" id="MT144073">
    <property type="protein sequence ID" value="QJA48139.1"/>
    <property type="molecule type" value="Genomic_DNA"/>
</dbReference>